<evidence type="ECO:0000256" key="10">
    <source>
        <dbReference type="SAM" id="MobiDB-lite"/>
    </source>
</evidence>
<dbReference type="WBParaSite" id="Pan_g17819.t1">
    <property type="protein sequence ID" value="Pan_g17819.t1"/>
    <property type="gene ID" value="Pan_g17819"/>
</dbReference>
<keyword evidence="7" id="KW-0804">Transcription</keyword>
<dbReference type="Pfam" id="PF00105">
    <property type="entry name" value="zf-C4"/>
    <property type="match status" value="1"/>
</dbReference>
<keyword evidence="9" id="KW-0539">Nucleus</keyword>
<dbReference type="GO" id="GO:0008270">
    <property type="term" value="F:zinc ion binding"/>
    <property type="evidence" value="ECO:0007669"/>
    <property type="project" value="UniProtKB-KW"/>
</dbReference>
<evidence type="ECO:0000313" key="13">
    <source>
        <dbReference type="Proteomes" id="UP000492821"/>
    </source>
</evidence>
<comment type="similarity">
    <text evidence="1">Belongs to the nuclear hormone receptor family.</text>
</comment>
<evidence type="ECO:0000256" key="5">
    <source>
        <dbReference type="ARBA" id="ARBA00023015"/>
    </source>
</evidence>
<dbReference type="GO" id="GO:0030154">
    <property type="term" value="P:cell differentiation"/>
    <property type="evidence" value="ECO:0007669"/>
    <property type="project" value="TreeGrafter"/>
</dbReference>
<dbReference type="InterPro" id="IPR050234">
    <property type="entry name" value="Nuclear_hormone_rcpt_NR1"/>
</dbReference>
<keyword evidence="3" id="KW-0863">Zinc-finger</keyword>
<dbReference type="Proteomes" id="UP000492821">
    <property type="component" value="Unassembled WGS sequence"/>
</dbReference>
<evidence type="ECO:0000256" key="9">
    <source>
        <dbReference type="ARBA" id="ARBA00023242"/>
    </source>
</evidence>
<dbReference type="PROSITE" id="PS51843">
    <property type="entry name" value="NR_LBD"/>
    <property type="match status" value="1"/>
</dbReference>
<dbReference type="InterPro" id="IPR001628">
    <property type="entry name" value="Znf_hrmn_rcpt"/>
</dbReference>
<dbReference type="PROSITE" id="PS51030">
    <property type="entry name" value="NUCLEAR_REC_DBD_2"/>
    <property type="match status" value="1"/>
</dbReference>
<dbReference type="SUPFAM" id="SSF57716">
    <property type="entry name" value="Glucocorticoid receptor-like (DNA-binding domain)"/>
    <property type="match status" value="1"/>
</dbReference>
<proteinExistence type="inferred from homology"/>
<evidence type="ECO:0000256" key="3">
    <source>
        <dbReference type="ARBA" id="ARBA00022771"/>
    </source>
</evidence>
<keyword evidence="6" id="KW-0238">DNA-binding</keyword>
<dbReference type="PRINTS" id="PR00047">
    <property type="entry name" value="STROIDFINGER"/>
</dbReference>
<feature type="region of interest" description="Disordered" evidence="10">
    <location>
        <begin position="202"/>
        <end position="247"/>
    </location>
</feature>
<dbReference type="PROSITE" id="PS00031">
    <property type="entry name" value="NUCLEAR_REC_DBD_1"/>
    <property type="match status" value="1"/>
</dbReference>
<evidence type="ECO:0000259" key="12">
    <source>
        <dbReference type="PROSITE" id="PS51843"/>
    </source>
</evidence>
<dbReference type="SMART" id="SM00430">
    <property type="entry name" value="HOLI"/>
    <property type="match status" value="1"/>
</dbReference>
<dbReference type="PANTHER" id="PTHR24082:SF283">
    <property type="entry name" value="NUCLEAR HORMONE RECEPTOR HR96"/>
    <property type="match status" value="1"/>
</dbReference>
<keyword evidence="8" id="KW-0675">Receptor</keyword>
<organism evidence="13 14">
    <name type="scientific">Panagrellus redivivus</name>
    <name type="common">Microworm</name>
    <dbReference type="NCBI Taxonomy" id="6233"/>
    <lineage>
        <taxon>Eukaryota</taxon>
        <taxon>Metazoa</taxon>
        <taxon>Ecdysozoa</taxon>
        <taxon>Nematoda</taxon>
        <taxon>Chromadorea</taxon>
        <taxon>Rhabditida</taxon>
        <taxon>Tylenchina</taxon>
        <taxon>Panagrolaimomorpha</taxon>
        <taxon>Panagrolaimoidea</taxon>
        <taxon>Panagrolaimidae</taxon>
        <taxon>Panagrellus</taxon>
    </lineage>
</organism>
<evidence type="ECO:0000256" key="7">
    <source>
        <dbReference type="ARBA" id="ARBA00023163"/>
    </source>
</evidence>
<evidence type="ECO:0000256" key="2">
    <source>
        <dbReference type="ARBA" id="ARBA00022723"/>
    </source>
</evidence>
<feature type="region of interest" description="Disordered" evidence="10">
    <location>
        <begin position="1"/>
        <end position="25"/>
    </location>
</feature>
<dbReference type="GO" id="GO:0004879">
    <property type="term" value="F:nuclear receptor activity"/>
    <property type="evidence" value="ECO:0007669"/>
    <property type="project" value="TreeGrafter"/>
</dbReference>
<evidence type="ECO:0000256" key="1">
    <source>
        <dbReference type="ARBA" id="ARBA00005993"/>
    </source>
</evidence>
<dbReference type="GO" id="GO:0000978">
    <property type="term" value="F:RNA polymerase II cis-regulatory region sequence-specific DNA binding"/>
    <property type="evidence" value="ECO:0007669"/>
    <property type="project" value="TreeGrafter"/>
</dbReference>
<keyword evidence="5" id="KW-0805">Transcription regulation</keyword>
<dbReference type="AlphaFoldDB" id="A0A7E4V8D9"/>
<evidence type="ECO:0000256" key="4">
    <source>
        <dbReference type="ARBA" id="ARBA00022833"/>
    </source>
</evidence>
<keyword evidence="13" id="KW-1185">Reference proteome</keyword>
<keyword evidence="4" id="KW-0862">Zinc</keyword>
<reference evidence="14" key="2">
    <citation type="submission" date="2020-10" db="UniProtKB">
        <authorList>
            <consortium name="WormBaseParasite"/>
        </authorList>
    </citation>
    <scope>IDENTIFICATION</scope>
</reference>
<evidence type="ECO:0000256" key="6">
    <source>
        <dbReference type="ARBA" id="ARBA00023125"/>
    </source>
</evidence>
<feature type="compositionally biased region" description="Polar residues" evidence="10">
    <location>
        <begin position="202"/>
        <end position="219"/>
    </location>
</feature>
<dbReference type="PANTHER" id="PTHR24082">
    <property type="entry name" value="NUCLEAR HORMONE RECEPTOR"/>
    <property type="match status" value="1"/>
</dbReference>
<accession>A0A7E4V8D9</accession>
<dbReference type="GO" id="GO:0000122">
    <property type="term" value="P:negative regulation of transcription by RNA polymerase II"/>
    <property type="evidence" value="ECO:0007669"/>
    <property type="project" value="TreeGrafter"/>
</dbReference>
<dbReference type="InterPro" id="IPR035500">
    <property type="entry name" value="NHR-like_dom_sf"/>
</dbReference>
<sequence>MTAESPDEMEADTPPQISPNNMRVSVNNNKINPPLSPDRVCKVCGDRAVGYNFGVISCESCKAFFRRNAYREEEIRCPFASSCEINKDSRRFCQSCRLQKCLRIGMKRDSGWSDKGSTSANQQPLRKRHYKACSTTSTPLNEIDNIEVNDEGAVTIPKHVYENLVRKAQSTSEKGPRECTCSCICGFYPPDTRLVAKEEIQNPASATSSEANSVPQQPYKSPEENSPFYPSSSTYAPAPPRSMPLATSNTSHMLSLLESPLNPNANFMNSRLTTGNGSYSGSWYGNVPLQDTNQYMMDITGMANQRSPVGLNPPPQTLLNQYNAFPLVTPSRTVNADDYRPLVAGTDWSLFNSMTSSLSADDRALMHELVSANLILKAPMDVSLSNRSDGALSLLDVVRISQLAMRRIINMAKDLHLFSSQQKCDQIAILKGSLSELLILRGVMVFDPTQDTWRHQLFQGTKEIQLTVDVLKQTAEHQHYAEHKKFLTSFDEKWRRNENVMLILNAITLFCPSRPNIVDKVKVGQCQQRYYSLLKRYLDTQCSETESQQAYSFLLQKLEDLRMLNQSLLRIYSQVNPNDLDPLLQELFDINPTR</sequence>
<dbReference type="Gene3D" id="1.10.565.10">
    <property type="entry name" value="Retinoid X Receptor"/>
    <property type="match status" value="1"/>
</dbReference>
<feature type="domain" description="Nuclear receptor" evidence="11">
    <location>
        <begin position="38"/>
        <end position="113"/>
    </location>
</feature>
<dbReference type="InterPro" id="IPR013088">
    <property type="entry name" value="Znf_NHR/GATA"/>
</dbReference>
<protein>
    <submittedName>
        <fullName evidence="14">Nuclear receptor domain-containing protein</fullName>
    </submittedName>
</protein>
<name>A0A7E4V8D9_PANRE</name>
<dbReference type="InterPro" id="IPR000536">
    <property type="entry name" value="Nucl_hrmn_rcpt_lig-bd"/>
</dbReference>
<feature type="compositionally biased region" description="Acidic residues" evidence="10">
    <location>
        <begin position="1"/>
        <end position="11"/>
    </location>
</feature>
<dbReference type="SUPFAM" id="SSF48508">
    <property type="entry name" value="Nuclear receptor ligand-binding domain"/>
    <property type="match status" value="1"/>
</dbReference>
<evidence type="ECO:0000256" key="8">
    <source>
        <dbReference type="ARBA" id="ARBA00023170"/>
    </source>
</evidence>
<reference evidence="13" key="1">
    <citation type="journal article" date="2013" name="Genetics">
        <title>The draft genome and transcriptome of Panagrellus redivivus are shaped by the harsh demands of a free-living lifestyle.</title>
        <authorList>
            <person name="Srinivasan J."/>
            <person name="Dillman A.R."/>
            <person name="Macchietto M.G."/>
            <person name="Heikkinen L."/>
            <person name="Lakso M."/>
            <person name="Fracchia K.M."/>
            <person name="Antoshechkin I."/>
            <person name="Mortazavi A."/>
            <person name="Wong G."/>
            <person name="Sternberg P.W."/>
        </authorList>
    </citation>
    <scope>NUCLEOTIDE SEQUENCE [LARGE SCALE GENOMIC DNA]</scope>
    <source>
        <strain evidence="13">MT8872</strain>
    </source>
</reference>
<dbReference type="SMART" id="SM00399">
    <property type="entry name" value="ZnF_C4"/>
    <property type="match status" value="1"/>
</dbReference>
<keyword evidence="2" id="KW-0479">Metal-binding</keyword>
<dbReference type="Gene3D" id="3.30.50.10">
    <property type="entry name" value="Erythroid Transcription Factor GATA-1, subunit A"/>
    <property type="match status" value="1"/>
</dbReference>
<evidence type="ECO:0000259" key="11">
    <source>
        <dbReference type="PROSITE" id="PS51030"/>
    </source>
</evidence>
<evidence type="ECO:0000313" key="14">
    <source>
        <dbReference type="WBParaSite" id="Pan_g17819.t1"/>
    </source>
</evidence>
<dbReference type="GO" id="GO:0045944">
    <property type="term" value="P:positive regulation of transcription by RNA polymerase II"/>
    <property type="evidence" value="ECO:0007669"/>
    <property type="project" value="TreeGrafter"/>
</dbReference>
<feature type="compositionally biased region" description="Low complexity" evidence="10">
    <location>
        <begin position="226"/>
        <end position="236"/>
    </location>
</feature>
<feature type="domain" description="NR LBD" evidence="12">
    <location>
        <begin position="361"/>
        <end position="594"/>
    </location>
</feature>